<dbReference type="EMBL" id="KE344207">
    <property type="protein sequence ID" value="EXB54757.1"/>
    <property type="molecule type" value="Genomic_DNA"/>
</dbReference>
<sequence>MGKVLRKNPKKPPISVFQADERFVKKILSRNSSVGNCSSHLQNFRTPAEVPFNWESQPGKPKDPPTGEFFRPPPVDLLPSPEARAPRYVPARSPPRADGTVVSQQTLRVRLWKKLIERGHKTVKKVRAKAPSLTAARGSVLFGGIDGLIMPKCEHHRDHFCSSIASSSFNSSSTSFNGCLALEGSSKLQNFARGCIKWAF</sequence>
<dbReference type="AlphaFoldDB" id="W9QV27"/>
<evidence type="ECO:0000313" key="2">
    <source>
        <dbReference type="EMBL" id="EXB54757.1"/>
    </source>
</evidence>
<dbReference type="PANTHER" id="PTHR33257">
    <property type="entry name" value="OS05G0165500 PROTEIN"/>
    <property type="match status" value="1"/>
</dbReference>
<accession>W9QV27</accession>
<protein>
    <submittedName>
        <fullName evidence="2">Uncharacterized protein</fullName>
    </submittedName>
</protein>
<gene>
    <name evidence="2" type="ORF">L484_012857</name>
</gene>
<feature type="region of interest" description="Disordered" evidence="1">
    <location>
        <begin position="49"/>
        <end position="100"/>
    </location>
</feature>
<organism evidence="2 3">
    <name type="scientific">Morus notabilis</name>
    <dbReference type="NCBI Taxonomy" id="981085"/>
    <lineage>
        <taxon>Eukaryota</taxon>
        <taxon>Viridiplantae</taxon>
        <taxon>Streptophyta</taxon>
        <taxon>Embryophyta</taxon>
        <taxon>Tracheophyta</taxon>
        <taxon>Spermatophyta</taxon>
        <taxon>Magnoliopsida</taxon>
        <taxon>eudicotyledons</taxon>
        <taxon>Gunneridae</taxon>
        <taxon>Pentapetalae</taxon>
        <taxon>rosids</taxon>
        <taxon>fabids</taxon>
        <taxon>Rosales</taxon>
        <taxon>Moraceae</taxon>
        <taxon>Moreae</taxon>
        <taxon>Morus</taxon>
    </lineage>
</organism>
<dbReference type="Proteomes" id="UP000030645">
    <property type="component" value="Unassembled WGS sequence"/>
</dbReference>
<evidence type="ECO:0000256" key="1">
    <source>
        <dbReference type="SAM" id="MobiDB-lite"/>
    </source>
</evidence>
<dbReference type="PANTHER" id="PTHR33257:SF6">
    <property type="entry name" value="OXYSTEROL-BINDING 4B-LIKE PROTEIN"/>
    <property type="match status" value="1"/>
</dbReference>
<dbReference type="Pfam" id="PF05097">
    <property type="entry name" value="DUF688"/>
    <property type="match status" value="1"/>
</dbReference>
<dbReference type="InterPro" id="IPR007789">
    <property type="entry name" value="DUF688"/>
</dbReference>
<dbReference type="eggNOG" id="ENOG502R7R6">
    <property type="taxonomic scope" value="Eukaryota"/>
</dbReference>
<keyword evidence="3" id="KW-1185">Reference proteome</keyword>
<name>W9QV27_9ROSA</name>
<reference evidence="3" key="1">
    <citation type="submission" date="2013-01" db="EMBL/GenBank/DDBJ databases">
        <title>Draft Genome Sequence of a Mulberry Tree, Morus notabilis C.K. Schneid.</title>
        <authorList>
            <person name="He N."/>
            <person name="Zhao S."/>
        </authorList>
    </citation>
    <scope>NUCLEOTIDE SEQUENCE</scope>
</reference>
<proteinExistence type="predicted"/>
<evidence type="ECO:0000313" key="3">
    <source>
        <dbReference type="Proteomes" id="UP000030645"/>
    </source>
</evidence>